<dbReference type="KEGG" id="vpo:Kpol_480p12"/>
<evidence type="ECO:0000313" key="3">
    <source>
        <dbReference type="Proteomes" id="UP000000267"/>
    </source>
</evidence>
<feature type="region of interest" description="Disordered" evidence="1">
    <location>
        <begin position="639"/>
        <end position="686"/>
    </location>
</feature>
<keyword evidence="3" id="KW-1185">Reference proteome</keyword>
<dbReference type="InParanoid" id="A7TP74"/>
<feature type="compositionally biased region" description="Acidic residues" evidence="1">
    <location>
        <begin position="639"/>
        <end position="649"/>
    </location>
</feature>
<dbReference type="RefSeq" id="XP_001643783.1">
    <property type="nucleotide sequence ID" value="XM_001643733.1"/>
</dbReference>
<dbReference type="GO" id="GO:0030015">
    <property type="term" value="C:CCR4-NOT core complex"/>
    <property type="evidence" value="ECO:0007669"/>
    <property type="project" value="EnsemblFungi"/>
</dbReference>
<reference evidence="2 3" key="1">
    <citation type="journal article" date="2007" name="Proc. Natl. Acad. Sci. U.S.A.">
        <title>Independent sorting-out of thousands of duplicated gene pairs in two yeast species descended from a whole-genome duplication.</title>
        <authorList>
            <person name="Scannell D.R."/>
            <person name="Frank A.C."/>
            <person name="Conant G.C."/>
            <person name="Byrne K.P."/>
            <person name="Woolfit M."/>
            <person name="Wolfe K.H."/>
        </authorList>
    </citation>
    <scope>NUCLEOTIDE SEQUENCE [LARGE SCALE GENOMIC DNA]</scope>
    <source>
        <strain evidence="3">ATCC 22028 / DSM 70294 / BCRC 21397 / CBS 2163 / NBRC 10782 / NRRL Y-8283 / UCD 57-17</strain>
    </source>
</reference>
<gene>
    <name evidence="2" type="ORF">Kpol_480p12</name>
</gene>
<dbReference type="eggNOG" id="ENOG502QT7N">
    <property type="taxonomic scope" value="Eukaryota"/>
</dbReference>
<feature type="compositionally biased region" description="Polar residues" evidence="1">
    <location>
        <begin position="674"/>
        <end position="683"/>
    </location>
</feature>
<sequence>MAKVAHVSKLKRIAEILSPNYKPSIYQLEQLLRDENQVLDLLADIEVKGSFITEVTVIALFTTRPGISLLNCLTDNFGIDEDNKDFNPNSLLPRMPQLALKWMHDELILIKFLRFIIDNRNMDINFKNKNDILSKLQLDFLIKNETSDFISLNLLTNEVDVVREYLTAIWPKLKNIIKISLNGENEYIDCEDSFFVRTILSYKRLYETLLHFEFYDYSSMKTNGSDIYVKALMKHLTGLSNFSFQLFKLSGYFYNTIDNQSYNPSKFGFIPLSVDPDDGEVEENQETDNILQPSLLDFPDLMNETAKRHLALSKLIIDSKLEKQISNSPLLQIQYKTLLALIDPLTQPVPNDTHVISIDLLCNMFLGLMKPYIDNQLNNDDGVDWRFHICFNMQQIIIASLFVLNCNDFERLGTVDESKDWRSQLHLWLPRGLNTQNLELVYMSCILAVYTIYKLYSDSPVHFNPFLSSLISLWKSLTCVVLYGLQIDRLEESNQSFDTPIIVRATIRGAAALRSIVATVLNEQMELKRHDFIHESLNTFMSPHGRKLCDGALYADLKAYTASILALGAEFQEVTDLVSYLQAGDQFDEDVKYMFEYEYEDYNEIYEDSSNENEENEEIDYAFNKRRCNCIFSDDNLIEEEEDDEEESDVEKTSDIDGEIATKSKEHTEKTIESDSGLSNQLSKPHAVRSKSNFEFDYSGKDWRDIPREYNLYYSPFYNFIDRPDLNTVFVLTLKATSEKLTKEEAALLLCSVASTVKNEQDRMIFGNLLEQDKSSTADEHEDTKKEATPDDIYEIWCEESAFERILHFNPDLAWKLMDEMLMCSGYRRVLIWFITHMELSHSLIIYIFDLMMGSRGINKTDTSKNVKSTFITENISDSNSNSLKFSRMGHLKLSELETRMILQELFTNAAIYFSDKARKSNQSILTPDYSTEEEEFDEENEGGYSIYSVGLMKLICIMVSKLIENSKFNVNESDCVFELQTLLMGWISILPEAKELSFKINSSLSEFSHVENSELASIEGASTKSHKQLVDKNSESYKYNEILLKLIPPTFGGKEENIIFNTFRDYIKDYSFDSEVSTMCRKIIHQSDEILPLQDSEKPFSFHDYLTEYGKAV</sequence>
<dbReference type="FunCoup" id="A7TP74">
    <property type="interactions" value="105"/>
</dbReference>
<dbReference type="EMBL" id="DS480439">
    <property type="protein sequence ID" value="EDO15925.1"/>
    <property type="molecule type" value="Genomic_DNA"/>
</dbReference>
<proteinExistence type="predicted"/>
<name>A7TP74_VANPO</name>
<evidence type="ECO:0000313" key="2">
    <source>
        <dbReference type="EMBL" id="EDO15925.1"/>
    </source>
</evidence>
<dbReference type="GO" id="GO:0032968">
    <property type="term" value="P:positive regulation of transcription elongation by RNA polymerase II"/>
    <property type="evidence" value="ECO:0007669"/>
    <property type="project" value="EnsemblFungi"/>
</dbReference>
<organism evidence="3">
    <name type="scientific">Vanderwaltozyma polyspora (strain ATCC 22028 / DSM 70294 / BCRC 21397 / CBS 2163 / NBRC 10782 / NRRL Y-8283 / UCD 57-17)</name>
    <name type="common">Kluyveromyces polysporus</name>
    <dbReference type="NCBI Taxonomy" id="436907"/>
    <lineage>
        <taxon>Eukaryota</taxon>
        <taxon>Fungi</taxon>
        <taxon>Dikarya</taxon>
        <taxon>Ascomycota</taxon>
        <taxon>Saccharomycotina</taxon>
        <taxon>Saccharomycetes</taxon>
        <taxon>Saccharomycetales</taxon>
        <taxon>Saccharomycetaceae</taxon>
        <taxon>Vanderwaltozyma</taxon>
    </lineage>
</organism>
<dbReference type="AlphaFoldDB" id="A7TP74"/>
<dbReference type="PhylomeDB" id="A7TP74"/>
<dbReference type="OMA" id="EMLMCSG"/>
<protein>
    <submittedName>
        <fullName evidence="2">Uncharacterized protein</fullName>
    </submittedName>
</protein>
<feature type="compositionally biased region" description="Basic and acidic residues" evidence="1">
    <location>
        <begin position="650"/>
        <end position="673"/>
    </location>
</feature>
<dbReference type="GeneID" id="5544046"/>
<accession>A7TP74</accession>
<evidence type="ECO:0000256" key="1">
    <source>
        <dbReference type="SAM" id="MobiDB-lite"/>
    </source>
</evidence>
<dbReference type="Proteomes" id="UP000000267">
    <property type="component" value="Unassembled WGS sequence"/>
</dbReference>
<dbReference type="HOGENOM" id="CLU_280757_0_0_1"/>
<dbReference type="STRING" id="436907.A7TP74"/>
<dbReference type="OrthoDB" id="3980110at2759"/>